<organism evidence="2 3">
    <name type="scientific">Stegodyphus mimosarum</name>
    <name type="common">African social velvet spider</name>
    <dbReference type="NCBI Taxonomy" id="407821"/>
    <lineage>
        <taxon>Eukaryota</taxon>
        <taxon>Metazoa</taxon>
        <taxon>Ecdysozoa</taxon>
        <taxon>Arthropoda</taxon>
        <taxon>Chelicerata</taxon>
        <taxon>Arachnida</taxon>
        <taxon>Araneae</taxon>
        <taxon>Araneomorphae</taxon>
        <taxon>Entelegynae</taxon>
        <taxon>Eresoidea</taxon>
        <taxon>Eresidae</taxon>
        <taxon>Stegodyphus</taxon>
    </lineage>
</organism>
<evidence type="ECO:0000313" key="3">
    <source>
        <dbReference type="Proteomes" id="UP000054359"/>
    </source>
</evidence>
<feature type="domain" description="MADF" evidence="1">
    <location>
        <begin position="9"/>
        <end position="43"/>
    </location>
</feature>
<dbReference type="AlphaFoldDB" id="A0A087SXX7"/>
<dbReference type="InterPro" id="IPR006578">
    <property type="entry name" value="MADF-dom"/>
</dbReference>
<feature type="non-terminal residue" evidence="2">
    <location>
        <position position="43"/>
    </location>
</feature>
<dbReference type="Proteomes" id="UP000054359">
    <property type="component" value="Unassembled WGS sequence"/>
</dbReference>
<evidence type="ECO:0000259" key="1">
    <source>
        <dbReference type="PROSITE" id="PS51029"/>
    </source>
</evidence>
<dbReference type="Pfam" id="PF10545">
    <property type="entry name" value="MADF_DNA_bdg"/>
    <property type="match status" value="1"/>
</dbReference>
<gene>
    <name evidence="2" type="ORF">X975_12916</name>
</gene>
<dbReference type="PROSITE" id="PS51029">
    <property type="entry name" value="MADF"/>
    <property type="match status" value="1"/>
</dbReference>
<sequence length="43" mass="5074">MERIVSDEILIATVQNHPVIWDARSMDHRNLNLVQKAWEMIAE</sequence>
<protein>
    <recommendedName>
        <fullName evidence="1">MADF domain-containing protein</fullName>
    </recommendedName>
</protein>
<name>A0A087SXX7_STEMI</name>
<proteinExistence type="predicted"/>
<keyword evidence="3" id="KW-1185">Reference proteome</keyword>
<evidence type="ECO:0000313" key="2">
    <source>
        <dbReference type="EMBL" id="KFM57716.1"/>
    </source>
</evidence>
<accession>A0A087SXX7</accession>
<dbReference type="EMBL" id="KK112456">
    <property type="protein sequence ID" value="KFM57716.1"/>
    <property type="molecule type" value="Genomic_DNA"/>
</dbReference>
<dbReference type="OrthoDB" id="8038273at2759"/>
<reference evidence="2 3" key="1">
    <citation type="submission" date="2013-11" db="EMBL/GenBank/DDBJ databases">
        <title>Genome sequencing of Stegodyphus mimosarum.</title>
        <authorList>
            <person name="Bechsgaard J."/>
        </authorList>
    </citation>
    <scope>NUCLEOTIDE SEQUENCE [LARGE SCALE GENOMIC DNA]</scope>
</reference>